<dbReference type="SMART" id="SM00387">
    <property type="entry name" value="HATPase_c"/>
    <property type="match status" value="1"/>
</dbReference>
<dbReference type="InterPro" id="IPR035965">
    <property type="entry name" value="PAS-like_dom_sf"/>
</dbReference>
<dbReference type="Pfam" id="PF07568">
    <property type="entry name" value="HisKA_2"/>
    <property type="match status" value="1"/>
</dbReference>
<dbReference type="Pfam" id="PF02518">
    <property type="entry name" value="HATPase_c"/>
    <property type="match status" value="1"/>
</dbReference>
<evidence type="ECO:0000313" key="6">
    <source>
        <dbReference type="Proteomes" id="UP000256864"/>
    </source>
</evidence>
<organism evidence="5 6">
    <name type="scientific">Methanothermobacter defluvii</name>
    <dbReference type="NCBI Taxonomy" id="49339"/>
    <lineage>
        <taxon>Archaea</taxon>
        <taxon>Methanobacteriati</taxon>
        <taxon>Methanobacteriota</taxon>
        <taxon>Methanomada group</taxon>
        <taxon>Methanobacteria</taxon>
        <taxon>Methanobacteriales</taxon>
        <taxon>Methanobacteriaceae</taxon>
        <taxon>Methanothermobacter</taxon>
    </lineage>
</organism>
<dbReference type="SUPFAM" id="SSF55785">
    <property type="entry name" value="PYP-like sensor domain (PAS domain)"/>
    <property type="match status" value="3"/>
</dbReference>
<dbReference type="Gene3D" id="3.30.565.10">
    <property type="entry name" value="Histidine kinase-like ATPase, C-terminal domain"/>
    <property type="match status" value="1"/>
</dbReference>
<keyword evidence="6" id="KW-1185">Reference proteome</keyword>
<dbReference type="PANTHER" id="PTHR43065">
    <property type="entry name" value="SENSOR HISTIDINE KINASE"/>
    <property type="match status" value="1"/>
</dbReference>
<reference evidence="5 6" key="1">
    <citation type="submission" date="2018-07" db="EMBL/GenBank/DDBJ databases">
        <title>Genomic Encyclopedia of Type Strains, Phase IV (KMG-IV): sequencing the most valuable type-strain genomes for metagenomic binning, comparative biology and taxonomic classification.</title>
        <authorList>
            <person name="Goeker M."/>
        </authorList>
    </citation>
    <scope>NUCLEOTIDE SEQUENCE [LARGE SCALE GENOMIC DNA]</scope>
    <source>
        <strain evidence="5 6">DSM 7466</strain>
    </source>
</reference>
<evidence type="ECO:0000313" key="5">
    <source>
        <dbReference type="EMBL" id="REE28543.1"/>
    </source>
</evidence>
<dbReference type="Pfam" id="PF13426">
    <property type="entry name" value="PAS_9"/>
    <property type="match status" value="3"/>
</dbReference>
<dbReference type="SMART" id="SM00091">
    <property type="entry name" value="PAS"/>
    <property type="match status" value="3"/>
</dbReference>
<sequence length="709" mass="80525">MTYKSLPVAEKIQSYWNRRARLVIVTSFTILCAAATIYFHMILGVEIVFTHLFYIPMVFAAVWFGRRSFLVTAFLGTVLLVTHALASLGGFQDDAMRLSVMFFVNAITVILSESIGESEEALAESEEKYRTIVESARDAIITVDGNGSIVSWNSAAEKIFGYRAAEMMGRHIDTIITEENLEKHDFNRIIDREISIMVTDVEGVRKDGTRVPVEISVFSWNYMDEKFITAVIRDVTERKMAENALIESERKFRAVFDGVEDIITIVEIRENGLPGKYIEVNRAAVEKLGYSRDEFLSMTPADMGVSREQSYDIIKKLLRSGRVTFNRTYISRDGRRIPVEVNSTLLELGKMKVAVSVARDITQRLENERKLRESEEKYRSLFNLSPEYILLLDPEDGRILDMNSTLAGTLGIPSEELRGRSIYELEFLSDDVKTEFRSKIEVIERDGTLEPYEMVLTDPSGREYTVRIYNKLIHAEGRECLLIVLNDISDLKRTQSMLEKSLAEKELLLKEIHHRVKNNLMIISSLLSLQSRQVKDRETMDLFRESENRTRSMALIHERLYRSEDLKNIDLAEYLGRLASEIFRSYSADSRIRLNLEIDELKVDVETAVPLGLIVNELLTNAVKHAFPDGEGTVTVSLSKRNGTVTLEVSDDGAGFPEDIDWESSPSLGLQLVRSLTEQIDGKVEMISDGGTTFRIIFTEKGLVLNNSG</sequence>
<dbReference type="InterPro" id="IPR005467">
    <property type="entry name" value="His_kinase_dom"/>
</dbReference>
<comment type="caution">
    <text evidence="5">The sequence shown here is derived from an EMBL/GenBank/DDBJ whole genome shotgun (WGS) entry which is preliminary data.</text>
</comment>
<gene>
    <name evidence="5" type="ORF">C7452_0557</name>
</gene>
<dbReference type="NCBIfam" id="TIGR00229">
    <property type="entry name" value="sensory_box"/>
    <property type="match status" value="3"/>
</dbReference>
<feature type="transmembrane region" description="Helical" evidence="1">
    <location>
        <begin position="69"/>
        <end position="91"/>
    </location>
</feature>
<feature type="transmembrane region" description="Helical" evidence="1">
    <location>
        <begin position="47"/>
        <end position="64"/>
    </location>
</feature>
<evidence type="ECO:0000259" key="2">
    <source>
        <dbReference type="PROSITE" id="PS50109"/>
    </source>
</evidence>
<dbReference type="PANTHER" id="PTHR43065:SF23">
    <property type="entry name" value="SENSOR HISTIDINE KINASE PDTAS"/>
    <property type="match status" value="1"/>
</dbReference>
<dbReference type="InterPro" id="IPR036890">
    <property type="entry name" value="HATPase_C_sf"/>
</dbReference>
<feature type="domain" description="PAC" evidence="4">
    <location>
        <begin position="323"/>
        <end position="373"/>
    </location>
</feature>
<accession>A0A371NDE6</accession>
<dbReference type="PROSITE" id="PS50109">
    <property type="entry name" value="HIS_KIN"/>
    <property type="match status" value="1"/>
</dbReference>
<dbReference type="SUPFAM" id="SSF55874">
    <property type="entry name" value="ATPase domain of HSP90 chaperone/DNA topoisomerase II/histidine kinase"/>
    <property type="match status" value="1"/>
</dbReference>
<dbReference type="AlphaFoldDB" id="A0A371NDE6"/>
<dbReference type="SMART" id="SM00086">
    <property type="entry name" value="PAC"/>
    <property type="match status" value="3"/>
</dbReference>
<dbReference type="RefSeq" id="WP_115892154.1">
    <property type="nucleotide sequence ID" value="NZ_QREL01000001.1"/>
</dbReference>
<evidence type="ECO:0000259" key="4">
    <source>
        <dbReference type="PROSITE" id="PS50113"/>
    </source>
</evidence>
<proteinExistence type="predicted"/>
<feature type="domain" description="Histidine kinase" evidence="2">
    <location>
        <begin position="511"/>
        <end position="702"/>
    </location>
</feature>
<dbReference type="Gene3D" id="3.30.450.20">
    <property type="entry name" value="PAS domain"/>
    <property type="match status" value="3"/>
</dbReference>
<feature type="domain" description="PAS" evidence="3">
    <location>
        <begin position="248"/>
        <end position="297"/>
    </location>
</feature>
<dbReference type="InterPro" id="IPR011495">
    <property type="entry name" value="Sig_transdc_His_kin_sub2_dim/P"/>
</dbReference>
<evidence type="ECO:0000259" key="3">
    <source>
        <dbReference type="PROSITE" id="PS50112"/>
    </source>
</evidence>
<dbReference type="InterPro" id="IPR003594">
    <property type="entry name" value="HATPase_dom"/>
</dbReference>
<dbReference type="PROSITE" id="PS50112">
    <property type="entry name" value="PAS"/>
    <property type="match status" value="3"/>
</dbReference>
<feature type="transmembrane region" description="Helical" evidence="1">
    <location>
        <begin position="20"/>
        <end position="41"/>
    </location>
</feature>
<keyword evidence="1" id="KW-1133">Transmembrane helix</keyword>
<dbReference type="CDD" id="cd00130">
    <property type="entry name" value="PAS"/>
    <property type="match status" value="3"/>
</dbReference>
<dbReference type="InterPro" id="IPR000014">
    <property type="entry name" value="PAS"/>
</dbReference>
<dbReference type="InterPro" id="IPR001610">
    <property type="entry name" value="PAC"/>
</dbReference>
<name>A0A371NDE6_9EURY</name>
<dbReference type="EMBL" id="QREL01000001">
    <property type="protein sequence ID" value="REE28543.1"/>
    <property type="molecule type" value="Genomic_DNA"/>
</dbReference>
<evidence type="ECO:0000256" key="1">
    <source>
        <dbReference type="SAM" id="Phobius"/>
    </source>
</evidence>
<dbReference type="InterPro" id="IPR000700">
    <property type="entry name" value="PAS-assoc_C"/>
</dbReference>
<feature type="domain" description="PAS" evidence="3">
    <location>
        <begin position="125"/>
        <end position="182"/>
    </location>
</feature>
<feature type="domain" description="PAS" evidence="3">
    <location>
        <begin position="374"/>
        <end position="447"/>
    </location>
</feature>
<dbReference type="Proteomes" id="UP000256864">
    <property type="component" value="Unassembled WGS sequence"/>
</dbReference>
<keyword evidence="1" id="KW-0472">Membrane</keyword>
<protein>
    <submittedName>
        <fullName evidence="5">PAS domain S-box-containing protein</fullName>
    </submittedName>
</protein>
<feature type="domain" description="PAC" evidence="4">
    <location>
        <begin position="197"/>
        <end position="247"/>
    </location>
</feature>
<keyword evidence="1" id="KW-0812">Transmembrane</keyword>
<dbReference type="PROSITE" id="PS50113">
    <property type="entry name" value="PAC"/>
    <property type="match status" value="2"/>
</dbReference>